<protein>
    <submittedName>
        <fullName evidence="2">Uncharacterized protein</fullName>
    </submittedName>
</protein>
<dbReference type="Proteomes" id="UP001458880">
    <property type="component" value="Unassembled WGS sequence"/>
</dbReference>
<feature type="region of interest" description="Disordered" evidence="1">
    <location>
        <begin position="23"/>
        <end position="70"/>
    </location>
</feature>
<sequence length="70" mass="8079">MLKKLYLFLRFRFEKTRQAAAKALKRNKWSTSDSERNSDSEHTSGSEFKMSDAESEISEEHSDSNQSSDS</sequence>
<accession>A0AAW1LU00</accession>
<reference evidence="2 3" key="1">
    <citation type="journal article" date="2024" name="BMC Genomics">
        <title>De novo assembly and annotation of Popillia japonica's genome with initial clues to its potential as an invasive pest.</title>
        <authorList>
            <person name="Cucini C."/>
            <person name="Boschi S."/>
            <person name="Funari R."/>
            <person name="Cardaioli E."/>
            <person name="Iannotti N."/>
            <person name="Marturano G."/>
            <person name="Paoli F."/>
            <person name="Bruttini M."/>
            <person name="Carapelli A."/>
            <person name="Frati F."/>
            <person name="Nardi F."/>
        </authorList>
    </citation>
    <scope>NUCLEOTIDE SEQUENCE [LARGE SCALE GENOMIC DNA]</scope>
    <source>
        <strain evidence="2">DMR45628</strain>
    </source>
</reference>
<organism evidence="2 3">
    <name type="scientific">Popillia japonica</name>
    <name type="common">Japanese beetle</name>
    <dbReference type="NCBI Taxonomy" id="7064"/>
    <lineage>
        <taxon>Eukaryota</taxon>
        <taxon>Metazoa</taxon>
        <taxon>Ecdysozoa</taxon>
        <taxon>Arthropoda</taxon>
        <taxon>Hexapoda</taxon>
        <taxon>Insecta</taxon>
        <taxon>Pterygota</taxon>
        <taxon>Neoptera</taxon>
        <taxon>Endopterygota</taxon>
        <taxon>Coleoptera</taxon>
        <taxon>Polyphaga</taxon>
        <taxon>Scarabaeiformia</taxon>
        <taxon>Scarabaeidae</taxon>
        <taxon>Rutelinae</taxon>
        <taxon>Popillia</taxon>
    </lineage>
</organism>
<evidence type="ECO:0000313" key="2">
    <source>
        <dbReference type="EMBL" id="KAK9738658.1"/>
    </source>
</evidence>
<proteinExistence type="predicted"/>
<dbReference type="AlphaFoldDB" id="A0AAW1LU00"/>
<evidence type="ECO:0000313" key="3">
    <source>
        <dbReference type="Proteomes" id="UP001458880"/>
    </source>
</evidence>
<dbReference type="EMBL" id="JASPKY010000084">
    <property type="protein sequence ID" value="KAK9738658.1"/>
    <property type="molecule type" value="Genomic_DNA"/>
</dbReference>
<keyword evidence="3" id="KW-1185">Reference proteome</keyword>
<comment type="caution">
    <text evidence="2">The sequence shown here is derived from an EMBL/GenBank/DDBJ whole genome shotgun (WGS) entry which is preliminary data.</text>
</comment>
<gene>
    <name evidence="2" type="ORF">QE152_g9712</name>
</gene>
<evidence type="ECO:0000256" key="1">
    <source>
        <dbReference type="SAM" id="MobiDB-lite"/>
    </source>
</evidence>
<feature type="compositionally biased region" description="Basic and acidic residues" evidence="1">
    <location>
        <begin position="33"/>
        <end position="63"/>
    </location>
</feature>
<name>A0AAW1LU00_POPJA</name>